<evidence type="ECO:0000256" key="1">
    <source>
        <dbReference type="ARBA" id="ARBA00006484"/>
    </source>
</evidence>
<dbReference type="Pfam" id="PF23441">
    <property type="entry name" value="SDR"/>
    <property type="match status" value="1"/>
</dbReference>
<dbReference type="Proteomes" id="UP000235728">
    <property type="component" value="Unassembled WGS sequence"/>
</dbReference>
<dbReference type="GO" id="GO:0016491">
    <property type="term" value="F:oxidoreductase activity"/>
    <property type="evidence" value="ECO:0007669"/>
    <property type="project" value="UniProtKB-KW"/>
</dbReference>
<organism evidence="4 5">
    <name type="scientific">Beauveria bassiana</name>
    <name type="common">White muscardine disease fungus</name>
    <name type="synonym">Tritirachium shiotae</name>
    <dbReference type="NCBI Taxonomy" id="176275"/>
    <lineage>
        <taxon>Eukaryota</taxon>
        <taxon>Fungi</taxon>
        <taxon>Dikarya</taxon>
        <taxon>Ascomycota</taxon>
        <taxon>Pezizomycotina</taxon>
        <taxon>Sordariomycetes</taxon>
        <taxon>Hypocreomycetidae</taxon>
        <taxon>Hypocreales</taxon>
        <taxon>Cordycipitaceae</taxon>
        <taxon>Beauveria</taxon>
    </lineage>
</organism>
<sequence>MEPAKWRKLANQRVLVIGGSSGIGYAVAEGAIAYGASRIVLASRAGDKLQQAATQLQLFSGGNDGVEVLSVPFAVGDIASIDVSLAEMLRIATDNYRKPFDHIIYTAGDNHKPRALEDVTIESSIESAKLRFFAPLILAKYIAKGEKEAQPVLLKSRKSSFLISNGFTSLFPLKGWSQEIGFHAGIDGLARVLAVDLQPIRVNSIPLGVVDTGLHEKSFPGLGQTIVDVQKQSTLIHGVPVADEVAELYLGLMKDGNTTGANVVSDGGARFATSNKP</sequence>
<evidence type="ECO:0000256" key="2">
    <source>
        <dbReference type="ARBA" id="ARBA00022857"/>
    </source>
</evidence>
<proteinExistence type="inferred from homology"/>
<evidence type="ECO:0000256" key="3">
    <source>
        <dbReference type="ARBA" id="ARBA00023002"/>
    </source>
</evidence>
<evidence type="ECO:0000313" key="5">
    <source>
        <dbReference type="Proteomes" id="UP000235728"/>
    </source>
</evidence>
<accession>A0A2N6NK80</accession>
<dbReference type="SUPFAM" id="SSF51735">
    <property type="entry name" value="NAD(P)-binding Rossmann-fold domains"/>
    <property type="match status" value="1"/>
</dbReference>
<protein>
    <submittedName>
        <fullName evidence="4">Cis-2,3-dihydrobiphenyl-2,3-diol dehydrogenase</fullName>
    </submittedName>
</protein>
<dbReference type="PRINTS" id="PR00081">
    <property type="entry name" value="GDHRDH"/>
</dbReference>
<dbReference type="PANTHER" id="PTHR43477">
    <property type="entry name" value="DIHYDROANTICAPSIN 7-DEHYDROGENASE"/>
    <property type="match status" value="1"/>
</dbReference>
<reference evidence="4 5" key="1">
    <citation type="journal article" date="2016" name="Appl. Microbiol. Biotechnol.">
        <title>Characterization of T-DNA insertion mutants with decreased virulence in the entomopathogenic fungus Beauveria bassiana JEF-007.</title>
        <authorList>
            <person name="Kim S."/>
            <person name="Lee S.J."/>
            <person name="Nai Y.S."/>
            <person name="Yu J.S."/>
            <person name="Lee M.R."/>
            <person name="Yang Y.T."/>
            <person name="Kim J.S."/>
        </authorList>
    </citation>
    <scope>NUCLEOTIDE SEQUENCE [LARGE SCALE GENOMIC DNA]</scope>
    <source>
        <strain evidence="4 5">JEF-007</strain>
    </source>
</reference>
<dbReference type="AlphaFoldDB" id="A0A2N6NK80"/>
<dbReference type="InterPro" id="IPR002347">
    <property type="entry name" value="SDR_fam"/>
</dbReference>
<dbReference type="Gene3D" id="3.40.50.720">
    <property type="entry name" value="NAD(P)-binding Rossmann-like Domain"/>
    <property type="match status" value="1"/>
</dbReference>
<dbReference type="InterPro" id="IPR036291">
    <property type="entry name" value="NAD(P)-bd_dom_sf"/>
</dbReference>
<comment type="similarity">
    <text evidence="1">Belongs to the short-chain dehydrogenases/reductases (SDR) family.</text>
</comment>
<keyword evidence="2" id="KW-0521">NADP</keyword>
<dbReference type="InterPro" id="IPR057571">
    <property type="entry name" value="SDR_PhqE-like"/>
</dbReference>
<keyword evidence="3" id="KW-0560">Oxidoreductase</keyword>
<comment type="caution">
    <text evidence="4">The sequence shown here is derived from an EMBL/GenBank/DDBJ whole genome shotgun (WGS) entry which is preliminary data.</text>
</comment>
<gene>
    <name evidence="4" type="primary">bphB_1</name>
    <name evidence="4" type="ORF">BM221_005812</name>
</gene>
<dbReference type="PANTHER" id="PTHR43477:SF1">
    <property type="entry name" value="DIHYDROANTICAPSIN 7-DEHYDROGENASE"/>
    <property type="match status" value="1"/>
</dbReference>
<dbReference type="EMBL" id="MRVG01000006">
    <property type="protein sequence ID" value="PMB67644.1"/>
    <property type="molecule type" value="Genomic_DNA"/>
</dbReference>
<dbReference type="OMA" id="AYLYCMK"/>
<name>A0A2N6NK80_BEABA</name>
<evidence type="ECO:0000313" key="4">
    <source>
        <dbReference type="EMBL" id="PMB67644.1"/>
    </source>
</evidence>
<dbReference type="InterPro" id="IPR051122">
    <property type="entry name" value="SDR_DHRS6-like"/>
</dbReference>